<dbReference type="RefSeq" id="WP_206658823.1">
    <property type="nucleotide sequence ID" value="NZ_CP071182.1"/>
</dbReference>
<dbReference type="NCBIfam" id="TIGR03599">
    <property type="entry name" value="YloV"/>
    <property type="match status" value="1"/>
</dbReference>
<gene>
    <name evidence="2" type="ORF">JZ786_11780</name>
</gene>
<dbReference type="GO" id="GO:0004371">
    <property type="term" value="F:glycerone kinase activity"/>
    <property type="evidence" value="ECO:0007669"/>
    <property type="project" value="InterPro"/>
</dbReference>
<dbReference type="KEGG" id="afx:JZ786_11780"/>
<keyword evidence="3" id="KW-1185">Reference proteome</keyword>
<dbReference type="InterPro" id="IPR050270">
    <property type="entry name" value="DegV_domain_contain"/>
</dbReference>
<dbReference type="PANTHER" id="PTHR33434:SF4">
    <property type="entry name" value="PHOSPHATASE PROTEIN"/>
    <property type="match status" value="1"/>
</dbReference>
<dbReference type="InterPro" id="IPR033470">
    <property type="entry name" value="FakA-like_C"/>
</dbReference>
<dbReference type="PROSITE" id="PS51480">
    <property type="entry name" value="DHAL"/>
    <property type="match status" value="1"/>
</dbReference>
<dbReference type="Proteomes" id="UP000663505">
    <property type="component" value="Chromosome"/>
</dbReference>
<dbReference type="Gene3D" id="1.25.40.340">
    <property type="match status" value="1"/>
</dbReference>
<feature type="domain" description="DhaL" evidence="1">
    <location>
        <begin position="10"/>
        <end position="202"/>
    </location>
</feature>
<protein>
    <submittedName>
        <fullName evidence="2">DAK2 domain-containing protein</fullName>
    </submittedName>
</protein>
<evidence type="ECO:0000259" key="1">
    <source>
        <dbReference type="PROSITE" id="PS51480"/>
    </source>
</evidence>
<reference evidence="2 3" key="1">
    <citation type="submission" date="2021-02" db="EMBL/GenBank/DDBJ databases">
        <title>Alicyclobacillus curvatus sp. nov. and Alicyclobacillus mengziensis sp. nov., two acidophilic bacteria isolated from acid mine drainage.</title>
        <authorList>
            <person name="Huang Y."/>
        </authorList>
    </citation>
    <scope>NUCLEOTIDE SEQUENCE [LARGE SCALE GENOMIC DNA]</scope>
    <source>
        <strain evidence="2 3">S30H14</strain>
    </source>
</reference>
<evidence type="ECO:0000313" key="3">
    <source>
        <dbReference type="Proteomes" id="UP000663505"/>
    </source>
</evidence>
<dbReference type="SUPFAM" id="SSF101473">
    <property type="entry name" value="DhaL-like"/>
    <property type="match status" value="1"/>
</dbReference>
<dbReference type="InterPro" id="IPR004007">
    <property type="entry name" value="DhaL_dom"/>
</dbReference>
<dbReference type="GO" id="GO:0006071">
    <property type="term" value="P:glycerol metabolic process"/>
    <property type="evidence" value="ECO:0007669"/>
    <property type="project" value="InterPro"/>
</dbReference>
<accession>A0A9X7W2F9</accession>
<name>A0A9X7W2F9_9BACL</name>
<dbReference type="AlphaFoldDB" id="A0A9X7W2F9"/>
<dbReference type="EMBL" id="CP071182">
    <property type="protein sequence ID" value="QSO49513.1"/>
    <property type="molecule type" value="Genomic_DNA"/>
</dbReference>
<dbReference type="InterPro" id="IPR019986">
    <property type="entry name" value="YloV-like"/>
</dbReference>
<dbReference type="Pfam" id="PF21645">
    <property type="entry name" value="FakA-like_M"/>
    <property type="match status" value="1"/>
</dbReference>
<sequence length="556" mass="59262">MSVDALLNENQFVDMFRAGHASLKRRVAVVNGLNVFPVPDGDTGTNMELSLASGLRSMDVVKGRGLRAILESLSTGLLMGARGNSGVILSQLLRGFTKIQVSGETLDVSAFSQALSEGVQIAYQAVAKPVEGTILTVAKEAAMAGKKAARTEPNFGRFLSIVVDAAQAALDKTPQLLPVLRNAGVVDSGGQGLVFMLEGFRDFARGVHVSDTDVEQSIVVPQLNLDEVHHEGEYGYCTEVLIRAESHSVTVVERALREQLAQYGDSLLVVGAEPLVKVHVHTLHPGRVMEDALQYGPLVKIKVDNMTEQFETAHGAETEIGVFASTDGVTDEVIVDGPALVAVAAGDGIVRTLSSIGVDKVVEGGQTMNPSTEDIVQAVRAALTETHKKSAIILPNNKNIVMAAEQAQQVLGDNVYVVPTVDIPQGMAAALAFLPGKDLGENIARMKAAAETTVSGQIVRAVRDSIYEDIEIQKGQYLVFVGGSLKAAYASAKEAIRGAVEAMWNSDAQLLTVLYGQSLIREEVDDVLTVVADWHDLEIEVQSGGQPVYDYILALE</sequence>
<dbReference type="SMART" id="SM01120">
    <property type="entry name" value="Dak2"/>
    <property type="match status" value="1"/>
</dbReference>
<dbReference type="SMART" id="SM01121">
    <property type="entry name" value="Dak1_2"/>
    <property type="match status" value="1"/>
</dbReference>
<dbReference type="InterPro" id="IPR048394">
    <property type="entry name" value="FakA-like_M"/>
</dbReference>
<proteinExistence type="predicted"/>
<evidence type="ECO:0000313" key="2">
    <source>
        <dbReference type="EMBL" id="QSO49513.1"/>
    </source>
</evidence>
<dbReference type="Pfam" id="PF02734">
    <property type="entry name" value="Dak2"/>
    <property type="match status" value="1"/>
</dbReference>
<dbReference type="PANTHER" id="PTHR33434">
    <property type="entry name" value="DEGV DOMAIN-CONTAINING PROTEIN DR_1986-RELATED"/>
    <property type="match status" value="1"/>
</dbReference>
<dbReference type="InterPro" id="IPR036117">
    <property type="entry name" value="DhaL_dom_sf"/>
</dbReference>
<organism evidence="2 3">
    <name type="scientific">Alicyclobacillus mengziensis</name>
    <dbReference type="NCBI Taxonomy" id="2931921"/>
    <lineage>
        <taxon>Bacteria</taxon>
        <taxon>Bacillati</taxon>
        <taxon>Bacillota</taxon>
        <taxon>Bacilli</taxon>
        <taxon>Bacillales</taxon>
        <taxon>Alicyclobacillaceae</taxon>
        <taxon>Alicyclobacillus</taxon>
    </lineage>
</organism>
<dbReference type="Pfam" id="PF13684">
    <property type="entry name" value="FakA-like_C"/>
    <property type="match status" value="1"/>
</dbReference>